<feature type="transmembrane region" description="Helical" evidence="12">
    <location>
        <begin position="318"/>
        <end position="345"/>
    </location>
</feature>
<feature type="domain" description="ABC transporter" evidence="13">
    <location>
        <begin position="388"/>
        <end position="626"/>
    </location>
</feature>
<keyword evidence="9 12" id="KW-1133">Transmembrane helix</keyword>
<name>A0A8J2X539_9STRA</name>
<dbReference type="InterPro" id="IPR027417">
    <property type="entry name" value="P-loop_NTPase"/>
</dbReference>
<evidence type="ECO:0000256" key="6">
    <source>
        <dbReference type="ARBA" id="ARBA00022741"/>
    </source>
</evidence>
<comment type="subcellular location">
    <subcellularLocation>
        <location evidence="1">Membrane</location>
        <topology evidence="1">Multi-pass membrane protein</topology>
    </subcellularLocation>
</comment>
<gene>
    <name evidence="15" type="ORF">PECAL_4P26400</name>
</gene>
<dbReference type="PROSITE" id="PS50893">
    <property type="entry name" value="ABC_TRANSPORTER_2"/>
    <property type="match status" value="2"/>
</dbReference>
<evidence type="ECO:0000256" key="3">
    <source>
        <dbReference type="ARBA" id="ARBA00022448"/>
    </source>
</evidence>
<dbReference type="EMBL" id="CAKKNE010000004">
    <property type="protein sequence ID" value="CAH0375311.1"/>
    <property type="molecule type" value="Genomic_DNA"/>
</dbReference>
<dbReference type="GO" id="GO:0005524">
    <property type="term" value="F:ATP binding"/>
    <property type="evidence" value="ECO:0007669"/>
    <property type="project" value="UniProtKB-KW"/>
</dbReference>
<feature type="transmembrane region" description="Helical" evidence="12">
    <location>
        <begin position="75"/>
        <end position="100"/>
    </location>
</feature>
<dbReference type="InterPro" id="IPR003439">
    <property type="entry name" value="ABC_transporter-like_ATP-bd"/>
</dbReference>
<evidence type="ECO:0000256" key="11">
    <source>
        <dbReference type="ARBA" id="ARBA00023180"/>
    </source>
</evidence>
<evidence type="ECO:0000259" key="14">
    <source>
        <dbReference type="PROSITE" id="PS50929"/>
    </source>
</evidence>
<accession>A0A8J2X539</accession>
<dbReference type="FunFam" id="3.40.50.300:FF:000205">
    <property type="entry name" value="ABC transporter B family member 4"/>
    <property type="match status" value="1"/>
</dbReference>
<feature type="transmembrane region" description="Helical" evidence="12">
    <location>
        <begin position="956"/>
        <end position="977"/>
    </location>
</feature>
<dbReference type="SUPFAM" id="SSF90123">
    <property type="entry name" value="ABC transporter transmembrane region"/>
    <property type="match status" value="2"/>
</dbReference>
<dbReference type="Gene3D" id="3.40.50.300">
    <property type="entry name" value="P-loop containing nucleotide triphosphate hydrolases"/>
    <property type="match status" value="2"/>
</dbReference>
<evidence type="ECO:0000256" key="2">
    <source>
        <dbReference type="ARBA" id="ARBA00007577"/>
    </source>
</evidence>
<evidence type="ECO:0000313" key="15">
    <source>
        <dbReference type="EMBL" id="CAH0375311.1"/>
    </source>
</evidence>
<dbReference type="FunFam" id="3.40.50.300:FF:000479">
    <property type="entry name" value="Multidrug resistance protein 1A"/>
    <property type="match status" value="1"/>
</dbReference>
<feature type="transmembrane region" description="Helical" evidence="12">
    <location>
        <begin position="263"/>
        <end position="281"/>
    </location>
</feature>
<dbReference type="InterPro" id="IPR017871">
    <property type="entry name" value="ABC_transporter-like_CS"/>
</dbReference>
<evidence type="ECO:0000256" key="1">
    <source>
        <dbReference type="ARBA" id="ARBA00004141"/>
    </source>
</evidence>
<feature type="domain" description="ABC transmembrane type-1" evidence="14">
    <location>
        <begin position="698"/>
        <end position="978"/>
    </location>
</feature>
<evidence type="ECO:0000256" key="12">
    <source>
        <dbReference type="SAM" id="Phobius"/>
    </source>
</evidence>
<dbReference type="InterPro" id="IPR036640">
    <property type="entry name" value="ABC1_TM_sf"/>
</dbReference>
<evidence type="ECO:0000256" key="4">
    <source>
        <dbReference type="ARBA" id="ARBA00022692"/>
    </source>
</evidence>
<dbReference type="InterPro" id="IPR003593">
    <property type="entry name" value="AAA+_ATPase"/>
</dbReference>
<dbReference type="CDD" id="cd18578">
    <property type="entry name" value="ABC_6TM_Pgp_ABCB1_D2_like"/>
    <property type="match status" value="1"/>
</dbReference>
<dbReference type="PANTHER" id="PTHR43394:SF27">
    <property type="entry name" value="ATP-DEPENDENT TRANSLOCASE ABCB1-LIKE"/>
    <property type="match status" value="1"/>
</dbReference>
<dbReference type="CDD" id="cd03249">
    <property type="entry name" value="ABC_MTABC3_MDL1_MDL2"/>
    <property type="match status" value="2"/>
</dbReference>
<feature type="transmembrane region" description="Helical" evidence="12">
    <location>
        <begin position="696"/>
        <end position="719"/>
    </location>
</feature>
<dbReference type="PROSITE" id="PS00211">
    <property type="entry name" value="ABC_TRANSPORTER_1"/>
    <property type="match status" value="2"/>
</dbReference>
<keyword evidence="16" id="KW-1185">Reference proteome</keyword>
<comment type="caution">
    <text evidence="15">The sequence shown here is derived from an EMBL/GenBank/DDBJ whole genome shotgun (WGS) entry which is preliminary data.</text>
</comment>
<evidence type="ECO:0000256" key="7">
    <source>
        <dbReference type="ARBA" id="ARBA00022840"/>
    </source>
</evidence>
<feature type="transmembrane region" description="Helical" evidence="12">
    <location>
        <begin position="739"/>
        <end position="757"/>
    </location>
</feature>
<evidence type="ECO:0000313" key="16">
    <source>
        <dbReference type="Proteomes" id="UP000789595"/>
    </source>
</evidence>
<feature type="transmembrane region" description="Helical" evidence="12">
    <location>
        <begin position="32"/>
        <end position="55"/>
    </location>
</feature>
<evidence type="ECO:0000259" key="13">
    <source>
        <dbReference type="PROSITE" id="PS50893"/>
    </source>
</evidence>
<feature type="domain" description="ABC transporter" evidence="13">
    <location>
        <begin position="1022"/>
        <end position="1260"/>
    </location>
</feature>
<dbReference type="PROSITE" id="PS50929">
    <property type="entry name" value="ABC_TM1F"/>
    <property type="match status" value="2"/>
</dbReference>
<feature type="transmembrane region" description="Helical" evidence="12">
    <location>
        <begin position="154"/>
        <end position="173"/>
    </location>
</feature>
<keyword evidence="3" id="KW-0813">Transport</keyword>
<evidence type="ECO:0000256" key="9">
    <source>
        <dbReference type="ARBA" id="ARBA00022989"/>
    </source>
</evidence>
<feature type="transmembrane region" description="Helical" evidence="12">
    <location>
        <begin position="179"/>
        <end position="196"/>
    </location>
</feature>
<evidence type="ECO:0000256" key="10">
    <source>
        <dbReference type="ARBA" id="ARBA00023136"/>
    </source>
</evidence>
<dbReference type="GO" id="GO:0016887">
    <property type="term" value="F:ATP hydrolysis activity"/>
    <property type="evidence" value="ECO:0007669"/>
    <property type="project" value="InterPro"/>
</dbReference>
<keyword evidence="11" id="KW-0325">Glycoprotein</keyword>
<dbReference type="InterPro" id="IPR039421">
    <property type="entry name" value="Type_1_exporter"/>
</dbReference>
<dbReference type="PANTHER" id="PTHR43394">
    <property type="entry name" value="ATP-DEPENDENT PERMEASE MDL1, MITOCHONDRIAL"/>
    <property type="match status" value="1"/>
</dbReference>
<dbReference type="Proteomes" id="UP000789595">
    <property type="component" value="Unassembled WGS sequence"/>
</dbReference>
<dbReference type="InterPro" id="IPR011527">
    <property type="entry name" value="ABC1_TM_dom"/>
</dbReference>
<keyword evidence="4 12" id="KW-0812">Transmembrane</keyword>
<dbReference type="SUPFAM" id="SSF52540">
    <property type="entry name" value="P-loop containing nucleoside triphosphate hydrolases"/>
    <property type="match status" value="2"/>
</dbReference>
<dbReference type="AlphaFoldDB" id="A0A8J2X539"/>
<dbReference type="Gene3D" id="1.20.1560.10">
    <property type="entry name" value="ABC transporter type 1, transmembrane domain"/>
    <property type="match status" value="1"/>
</dbReference>
<feature type="transmembrane region" description="Helical" evidence="12">
    <location>
        <begin position="842"/>
        <end position="865"/>
    </location>
</feature>
<comment type="similarity">
    <text evidence="2">Belongs to the ABC transporter superfamily. ABCB family. Multidrug resistance exporter (TC 3.A.1.201) subfamily.</text>
</comment>
<dbReference type="Pfam" id="PF00664">
    <property type="entry name" value="ABC_membrane"/>
    <property type="match status" value="2"/>
</dbReference>
<keyword evidence="6" id="KW-0547">Nucleotide-binding</keyword>
<evidence type="ECO:0000256" key="8">
    <source>
        <dbReference type="ARBA" id="ARBA00022967"/>
    </source>
</evidence>
<dbReference type="Pfam" id="PF00005">
    <property type="entry name" value="ABC_tran"/>
    <property type="match status" value="2"/>
</dbReference>
<protein>
    <recommendedName>
        <fullName evidence="17">Bile salt export pump</fullName>
    </recommendedName>
</protein>
<reference evidence="15" key="1">
    <citation type="submission" date="2021-11" db="EMBL/GenBank/DDBJ databases">
        <authorList>
            <consortium name="Genoscope - CEA"/>
            <person name="William W."/>
        </authorList>
    </citation>
    <scope>NUCLEOTIDE SEQUENCE</scope>
</reference>
<evidence type="ECO:0000256" key="5">
    <source>
        <dbReference type="ARBA" id="ARBA00022737"/>
    </source>
</evidence>
<feature type="transmembrane region" description="Helical" evidence="12">
    <location>
        <begin position="818"/>
        <end position="836"/>
    </location>
</feature>
<keyword evidence="8" id="KW-1278">Translocase</keyword>
<feature type="transmembrane region" description="Helical" evidence="12">
    <location>
        <begin position="921"/>
        <end position="944"/>
    </location>
</feature>
<feature type="domain" description="ABC transmembrane type-1" evidence="14">
    <location>
        <begin position="36"/>
        <end position="344"/>
    </location>
</feature>
<dbReference type="SMART" id="SM00382">
    <property type="entry name" value="AAA"/>
    <property type="match status" value="2"/>
</dbReference>
<proteinExistence type="inferred from homology"/>
<dbReference type="CDD" id="cd18577">
    <property type="entry name" value="ABC_6TM_Pgp_ABCB1_D1_like"/>
    <property type="match status" value="1"/>
</dbReference>
<evidence type="ECO:0008006" key="17">
    <source>
        <dbReference type="Google" id="ProtNLM"/>
    </source>
</evidence>
<dbReference type="GO" id="GO:0005743">
    <property type="term" value="C:mitochondrial inner membrane"/>
    <property type="evidence" value="ECO:0007669"/>
    <property type="project" value="TreeGrafter"/>
</dbReference>
<keyword evidence="10 12" id="KW-0472">Membrane</keyword>
<dbReference type="OrthoDB" id="6500128at2759"/>
<keyword evidence="5" id="KW-0677">Repeat</keyword>
<organism evidence="15 16">
    <name type="scientific">Pelagomonas calceolata</name>
    <dbReference type="NCBI Taxonomy" id="35677"/>
    <lineage>
        <taxon>Eukaryota</taxon>
        <taxon>Sar</taxon>
        <taxon>Stramenopiles</taxon>
        <taxon>Ochrophyta</taxon>
        <taxon>Pelagophyceae</taxon>
        <taxon>Pelagomonadales</taxon>
        <taxon>Pelagomonadaceae</taxon>
        <taxon>Pelagomonas</taxon>
    </lineage>
</organism>
<keyword evidence="7" id="KW-0067">ATP-binding</keyword>
<dbReference type="GO" id="GO:0015421">
    <property type="term" value="F:ABC-type oligopeptide transporter activity"/>
    <property type="evidence" value="ECO:0007669"/>
    <property type="project" value="TreeGrafter"/>
</dbReference>
<sequence>MCKAPMVEPAENKKKPPRRAQHILRYASCKDVAMYAAAFVTVMVSGLNQPAQLIIFGNLLDSFNTADTAEAVKLVHFFALMYAVVGIQQLITITLQTALATRVAAAQARRCREKYFAAVLSRPISWFDQSDQGAVGASVLESTLAIQDGLGEKLTTALQGVFAFVFGLAVSLYYAWSLALVSVGALPIVVVLLGLASKVASRANAKAADASAAASAVANEALVNVRTVAAFGGERREMNRYAAACARAADATLGAAVSTGANAALVSCILYGTWALGLWYGSYLIRQDMKRHDYCNYRRDSSGDLREPNNKCISGGDVMTAFLCVLFGGLALLQALPGIAAYQLARSEATRVFKIIDEADATSITDAANVKAAARRASVSTTRGAGTIEFVDVQFSYPARPDRPVCAGLCLDIPAGTTCALVGPSGCGKSTVVQLLLRFYEVSGGAVVVDGVDARTLDVATLRSKMGLVAQEPVLFTGTIFENIAFGRSGATRDECARAARLANAYDFISGFPDGFDTEVGDCGVKLSGGQRQRVAIARALVRDPEILVLDEATSALDAKSERVVQEALDSITSSKARTTLVIAHRLSTIRRADQICVLNEGAVAERGTHDELMAKGGAYKALVEAQVSSSDDGGTSVASVAPVAEDDVVLAEAVTDTDAGSTKADDVEAPAPVDKATASRVVSWLWRTARDERPFVALGVVGSAIGGATQPLLGFLMAEFLVAFFNHSTSHMRREARFWALMFVAMAGCAAIGELWKSYGLSRAAEHVVRDVRTKSFEAMVRQPISWHDAPERAAGALASRLAQDTQAVRALVGQRIALSVAMVVIVVGGLGISFDASWRLTLVTLGIIPLIVAPIAVTGSYVARVAEAAQESLVRAGGIATEAVLHMRTVRAYGIEAAVSRKFDDFLELPERQAIRKGLAGGLGAGVAAATILLGAAFQYYVGGIFFRKGWVSFSDLMTVLLVIIFMAFGIGAVAGDSIDKAEAMTAAKKAWDIVHLKSPIDALAPSGYDGGKGGAAATVSFEDVAFAYPTRADRPVYERLTFSIAAGEVCALVGESGSGKSTAVQLILRYYDVDGGRISVDGTDVRSWDVSALRASIGLVSQEPVLFTGSIFENIAYGREGATRSDCERAARLANAYDFISGFPDGFDTEVGSRGIQLSGGQKQRIAIARAIVRKPRLLILDEATSALDANSEKVVQAALDELVAASSCTTLVIAHRLSTIRSASKICVFGKGGLLEEGTHNALLAKKAHYYALVAHQMAK</sequence>
<dbReference type="GO" id="GO:0090374">
    <property type="term" value="P:oligopeptide export from mitochondrion"/>
    <property type="evidence" value="ECO:0007669"/>
    <property type="project" value="TreeGrafter"/>
</dbReference>